<dbReference type="Gene3D" id="1.10.287.1060">
    <property type="entry name" value="ESAT-6-like"/>
    <property type="match status" value="1"/>
</dbReference>
<evidence type="ECO:0000313" key="2">
    <source>
        <dbReference type="EMBL" id="OLO45822.1"/>
    </source>
</evidence>
<dbReference type="OrthoDB" id="4231069at2"/>
<feature type="compositionally biased region" description="Low complexity" evidence="1">
    <location>
        <begin position="107"/>
        <end position="117"/>
    </location>
</feature>
<dbReference type="InterPro" id="IPR036689">
    <property type="entry name" value="ESAT-6-like_sf"/>
</dbReference>
<sequence>MPTYSVDTAAVADTAARTRARIATIQTEVDGMRGDIGLLQSCWTGTASDSMAACAADWHLTQLQVQSNLDQISLALDNAAVCYDDAETSNRSRFATSAPAPAPAPAPATGSAPLGAW</sequence>
<comment type="caution">
    <text evidence="2">The sequence shown here is derived from an EMBL/GenBank/DDBJ whole genome shotgun (WGS) entry which is preliminary data.</text>
</comment>
<organism evidence="2 3">
    <name type="scientific">Actinomyces oris</name>
    <dbReference type="NCBI Taxonomy" id="544580"/>
    <lineage>
        <taxon>Bacteria</taxon>
        <taxon>Bacillati</taxon>
        <taxon>Actinomycetota</taxon>
        <taxon>Actinomycetes</taxon>
        <taxon>Actinomycetales</taxon>
        <taxon>Actinomycetaceae</taxon>
        <taxon>Actinomyces</taxon>
    </lineage>
</organism>
<evidence type="ECO:0000313" key="3">
    <source>
        <dbReference type="Proteomes" id="UP000186857"/>
    </source>
</evidence>
<proteinExistence type="predicted"/>
<dbReference type="AlphaFoldDB" id="A0A1Q8VCK5"/>
<dbReference type="SUPFAM" id="SSF140453">
    <property type="entry name" value="EsxAB dimer-like"/>
    <property type="match status" value="1"/>
</dbReference>
<dbReference type="RefSeq" id="WP_075376098.1">
    <property type="nucleotide sequence ID" value="NZ_MSKJ01000005.1"/>
</dbReference>
<accession>A0A1Q8VCK5</accession>
<dbReference type="EMBL" id="MSKJ01000005">
    <property type="protein sequence ID" value="OLO45822.1"/>
    <property type="molecule type" value="Genomic_DNA"/>
</dbReference>
<dbReference type="Proteomes" id="UP000186857">
    <property type="component" value="Unassembled WGS sequence"/>
</dbReference>
<reference evidence="2 3" key="1">
    <citation type="submission" date="2016-12" db="EMBL/GenBank/DDBJ databases">
        <title>Genomic Comparison of strains in the 'Actinomyces naeslundii' Group.</title>
        <authorList>
            <person name="Mughal S.R."/>
            <person name="Do T."/>
            <person name="Gilbert S.C."/>
            <person name="Witherden E.A."/>
            <person name="Didelot X."/>
            <person name="Beighton D."/>
        </authorList>
    </citation>
    <scope>NUCLEOTIDE SEQUENCE [LARGE SCALE GENOMIC DNA]</scope>
    <source>
        <strain evidence="2 3">CCUG 33920</strain>
    </source>
</reference>
<gene>
    <name evidence="2" type="ORF">BKH29_02315</name>
</gene>
<evidence type="ECO:0000256" key="1">
    <source>
        <dbReference type="SAM" id="MobiDB-lite"/>
    </source>
</evidence>
<dbReference type="InterPro" id="IPR010310">
    <property type="entry name" value="T7SS_ESAT-6-like"/>
</dbReference>
<name>A0A1Q8VCK5_9ACTO</name>
<dbReference type="Pfam" id="PF06013">
    <property type="entry name" value="WXG100"/>
    <property type="match status" value="1"/>
</dbReference>
<protein>
    <submittedName>
        <fullName evidence="2">Type VII secretion protein</fullName>
    </submittedName>
</protein>
<feature type="region of interest" description="Disordered" evidence="1">
    <location>
        <begin position="92"/>
        <end position="117"/>
    </location>
</feature>
<dbReference type="NCBIfam" id="TIGR03930">
    <property type="entry name" value="WXG100_ESAT6"/>
    <property type="match status" value="1"/>
</dbReference>